<sequence length="300" mass="32807">MVEVVRGERRGQRWQRLAHGLHADGPCSPEDRLRAWELVLPPSAVWTHLSAAALRGWWLPADVPRPAVAAVARGERHPQRRGLVVLRLGEPPVAEQVRGFAVASAPETLLAAARDLAVLDLVPLADSALRTGDCSLAELTALGATGRPGAPALRRALPLLDPRSESAWESVMRVLHGAAGVAVDPQHVVRDADGRFVARADLQLVGTRRLHEYDGEVHRDRAVHRADLDRDRRLLDEGWQRYGWTAAEVLRGGALIASADAALGRSWDGRRLQAWRQLVADSWWGAAGRARAAARWADEC</sequence>
<keyword evidence="2" id="KW-1185">Reference proteome</keyword>
<proteinExistence type="predicted"/>
<evidence type="ECO:0000313" key="2">
    <source>
        <dbReference type="Proteomes" id="UP000758168"/>
    </source>
</evidence>
<evidence type="ECO:0000313" key="1">
    <source>
        <dbReference type="EMBL" id="MBP2416793.1"/>
    </source>
</evidence>
<organism evidence="1 2">
    <name type="scientific">Microlunatus capsulatus</name>
    <dbReference type="NCBI Taxonomy" id="99117"/>
    <lineage>
        <taxon>Bacteria</taxon>
        <taxon>Bacillati</taxon>
        <taxon>Actinomycetota</taxon>
        <taxon>Actinomycetes</taxon>
        <taxon>Propionibacteriales</taxon>
        <taxon>Propionibacteriaceae</taxon>
        <taxon>Microlunatus</taxon>
    </lineage>
</organism>
<comment type="caution">
    <text evidence="1">The sequence shown here is derived from an EMBL/GenBank/DDBJ whole genome shotgun (WGS) entry which is preliminary data.</text>
</comment>
<gene>
    <name evidence="1" type="ORF">JOF54_001715</name>
</gene>
<dbReference type="Proteomes" id="UP000758168">
    <property type="component" value="Unassembled WGS sequence"/>
</dbReference>
<accession>A0ABS4Z6W3</accession>
<dbReference type="RefSeq" id="WP_210054766.1">
    <property type="nucleotide sequence ID" value="NZ_JAGIOB010000001.1"/>
</dbReference>
<protein>
    <recommendedName>
        <fullName evidence="3">Transcriptional regulator, AbiEi antitoxin, Type IV TA system</fullName>
    </recommendedName>
</protein>
<reference evidence="1 2" key="1">
    <citation type="submission" date="2021-03" db="EMBL/GenBank/DDBJ databases">
        <title>Sequencing the genomes of 1000 actinobacteria strains.</title>
        <authorList>
            <person name="Klenk H.-P."/>
        </authorList>
    </citation>
    <scope>NUCLEOTIDE SEQUENCE [LARGE SCALE GENOMIC DNA]</scope>
    <source>
        <strain evidence="1 2">DSM 12936</strain>
    </source>
</reference>
<name>A0ABS4Z6W3_9ACTN</name>
<dbReference type="EMBL" id="JAGIOB010000001">
    <property type="protein sequence ID" value="MBP2416793.1"/>
    <property type="molecule type" value="Genomic_DNA"/>
</dbReference>
<evidence type="ECO:0008006" key="3">
    <source>
        <dbReference type="Google" id="ProtNLM"/>
    </source>
</evidence>